<dbReference type="InterPro" id="IPR040442">
    <property type="entry name" value="Pyrv_kinase-like_dom_sf"/>
</dbReference>
<dbReference type="SUPFAM" id="SSF51621">
    <property type="entry name" value="Phosphoenolpyruvate/pyruvate domain"/>
    <property type="match status" value="1"/>
</dbReference>
<evidence type="ECO:0000256" key="6">
    <source>
        <dbReference type="ARBA" id="ARBA00022448"/>
    </source>
</evidence>
<dbReference type="GO" id="GO:0005737">
    <property type="term" value="C:cytoplasm"/>
    <property type="evidence" value="ECO:0007669"/>
    <property type="project" value="UniProtKB-SubCell"/>
</dbReference>
<evidence type="ECO:0000256" key="8">
    <source>
        <dbReference type="ARBA" id="ARBA00022597"/>
    </source>
</evidence>
<feature type="domain" description="PTS EIIA type-1" evidence="14">
    <location>
        <begin position="21"/>
        <end position="125"/>
    </location>
</feature>
<evidence type="ECO:0000256" key="10">
    <source>
        <dbReference type="ARBA" id="ARBA00022683"/>
    </source>
</evidence>
<dbReference type="SUPFAM" id="SSF51261">
    <property type="entry name" value="Duplicated hybrid motif"/>
    <property type="match status" value="1"/>
</dbReference>
<evidence type="ECO:0000256" key="2">
    <source>
        <dbReference type="ARBA" id="ARBA00001946"/>
    </source>
</evidence>
<name>A0A840YY56_9SPHN</name>
<dbReference type="InterPro" id="IPR001127">
    <property type="entry name" value="PTS_EIIA_1_perm"/>
</dbReference>
<keyword evidence="11" id="KW-0479">Metal-binding</keyword>
<comment type="caution">
    <text evidence="16">The sequence shown here is derived from an EMBL/GenBank/DDBJ whole genome shotgun (WGS) entry which is preliminary data.</text>
</comment>
<comment type="subcellular location">
    <subcellularLocation>
        <location evidence="3">Cytoplasm</location>
    </subcellularLocation>
</comment>
<dbReference type="NCBIfam" id="TIGR01417">
    <property type="entry name" value="PTS_I_fam"/>
    <property type="match status" value="1"/>
</dbReference>
<dbReference type="GO" id="GO:0016301">
    <property type="term" value="F:kinase activity"/>
    <property type="evidence" value="ECO:0007669"/>
    <property type="project" value="UniProtKB-KW"/>
</dbReference>
<evidence type="ECO:0000256" key="9">
    <source>
        <dbReference type="ARBA" id="ARBA00022679"/>
    </source>
</evidence>
<dbReference type="Pfam" id="PF02896">
    <property type="entry name" value="PEP-utilizers_C"/>
    <property type="match status" value="1"/>
</dbReference>
<dbReference type="InterPro" id="IPR035895">
    <property type="entry name" value="HPr-like_sf"/>
</dbReference>
<keyword evidence="10" id="KW-0598">Phosphotransferase system</keyword>
<sequence length="829" mass="85005">MTVPIASPLAGWATPLDKVPDPVFSDRMLGDGIAIDPVEGQLTAPGNGVVTNIHPAGHAVTLTLDSGPVLLMHIGLDTVGLGGAGFSPLVTEGQRVAAGDTLIRFDLDQLARTARSLITPVIVTNGEAFRIVSRTGEGVVAPGAPLLTLEAVATGEPAKYRATTSGPQIEQTIALPLAQGLHARPAARIAKLASDFDADIALCAEGGHSASARSSVAMLGLALTHGASVSLRATGPDAGAAVNAIVALIESGMGELLPVGTAVAQPRPVPALPDTLTGVVAAPGMAIGPAFRLNTEAIAVPETGENPAGETRKLEAAKAQVRAALETEAAGDGPQAEIAAAHGALLDDPTLDEAARSVIAAGKSAGFAWRQAIDRAARPLRSTGNKRFAERLDDLADLEHRVQVALLGEAAQPTRPPEGAILVAETLYPSQLMALADAGLSGIATAQGGATSHVAIIAAGLGLPLLAALGPALGLVEDGTDLILTDGTLHIAPGKVAIDRARAASAARAARRRAARARADESAVTTDGTRIEVVANLGSVADAQSAVSEGAEGCGLLRTEFLFLDRAAPPDEAEQRATYQQIADTLGERPLIVRTLDIGADKPAPWLPMADEENPALGLRGIRLQLARRDLLETQFRALLGVEARGRLRIMLPMVAAADELREAHALLHRLAGERGVSAPELGIMVETPAAALTAETLAREAVFFSIGSNDLSQYALARDRTNPAVAAGLDGLHPAVLRLIDATVRGGRAHDRWTGVCGGLAAVPEAVPILIGLGVTELSVPAAAVAEIKALIRTLDLNYCRTLAARALTATDAAAVRALVEPLLEQAA</sequence>
<evidence type="ECO:0000256" key="11">
    <source>
        <dbReference type="ARBA" id="ARBA00022723"/>
    </source>
</evidence>
<evidence type="ECO:0000313" key="16">
    <source>
        <dbReference type="EMBL" id="MBB5718446.1"/>
    </source>
</evidence>
<dbReference type="InterPro" id="IPR008731">
    <property type="entry name" value="PTS_EIN"/>
</dbReference>
<evidence type="ECO:0000256" key="4">
    <source>
        <dbReference type="ARBA" id="ARBA00007837"/>
    </source>
</evidence>
<feature type="domain" description="HPr" evidence="15">
    <location>
        <begin position="168"/>
        <end position="256"/>
    </location>
</feature>
<dbReference type="Pfam" id="PF00358">
    <property type="entry name" value="PTS_EIIA_1"/>
    <property type="match status" value="1"/>
</dbReference>
<keyword evidence="9" id="KW-0808">Transferase</keyword>
<dbReference type="AlphaFoldDB" id="A0A840YY56"/>
<dbReference type="InterPro" id="IPR011055">
    <property type="entry name" value="Dup_hybrid_motif"/>
</dbReference>
<keyword evidence="12" id="KW-0418">Kinase</keyword>
<dbReference type="InterPro" id="IPR008279">
    <property type="entry name" value="PEP-util_enz_mobile_dom"/>
</dbReference>
<evidence type="ECO:0000256" key="5">
    <source>
        <dbReference type="ARBA" id="ARBA00012232"/>
    </source>
</evidence>
<dbReference type="GO" id="GO:0009401">
    <property type="term" value="P:phosphoenolpyruvate-dependent sugar phosphotransferase system"/>
    <property type="evidence" value="ECO:0007669"/>
    <property type="project" value="UniProtKB-KW"/>
</dbReference>
<dbReference type="EC" id="2.7.3.9" evidence="5"/>
<dbReference type="PRINTS" id="PR01736">
    <property type="entry name" value="PHPHTRNFRASE"/>
</dbReference>
<dbReference type="Gene3D" id="3.30.1340.10">
    <property type="entry name" value="HPr-like"/>
    <property type="match status" value="1"/>
</dbReference>
<dbReference type="InterPro" id="IPR000121">
    <property type="entry name" value="PEP_util_C"/>
</dbReference>
<dbReference type="Pfam" id="PF00391">
    <property type="entry name" value="PEP-utilizers"/>
    <property type="match status" value="1"/>
</dbReference>
<dbReference type="InterPro" id="IPR001020">
    <property type="entry name" value="PTS_HPr_His_P_site"/>
</dbReference>
<dbReference type="PROSITE" id="PS51093">
    <property type="entry name" value="PTS_EIIA_TYPE_1"/>
    <property type="match status" value="1"/>
</dbReference>
<proteinExistence type="inferred from homology"/>
<dbReference type="RefSeq" id="WP_184002078.1">
    <property type="nucleotide sequence ID" value="NZ_BAABIF010000004.1"/>
</dbReference>
<keyword evidence="17" id="KW-1185">Reference proteome</keyword>
<accession>A0A840YY56</accession>
<keyword evidence="8" id="KW-0762">Sugar transport</keyword>
<dbReference type="Proteomes" id="UP000554342">
    <property type="component" value="Unassembled WGS sequence"/>
</dbReference>
<dbReference type="EMBL" id="JACIJI010000001">
    <property type="protein sequence ID" value="MBB5718446.1"/>
    <property type="molecule type" value="Genomic_DNA"/>
</dbReference>
<evidence type="ECO:0000313" key="17">
    <source>
        <dbReference type="Proteomes" id="UP000554342"/>
    </source>
</evidence>
<dbReference type="Gene3D" id="3.20.20.60">
    <property type="entry name" value="Phosphoenolpyruvate-binding domains"/>
    <property type="match status" value="1"/>
</dbReference>
<dbReference type="PANTHER" id="PTHR46244">
    <property type="entry name" value="PHOSPHOENOLPYRUVATE-PROTEIN PHOSPHOTRANSFERASE"/>
    <property type="match status" value="1"/>
</dbReference>
<dbReference type="PANTHER" id="PTHR46244:SF6">
    <property type="entry name" value="PHOSPHOENOLPYRUVATE-PROTEIN PHOSPHOTRANSFERASE"/>
    <property type="match status" value="1"/>
</dbReference>
<organism evidence="16 17">
    <name type="scientific">Stakelama sediminis</name>
    <dbReference type="NCBI Taxonomy" id="463200"/>
    <lineage>
        <taxon>Bacteria</taxon>
        <taxon>Pseudomonadati</taxon>
        <taxon>Pseudomonadota</taxon>
        <taxon>Alphaproteobacteria</taxon>
        <taxon>Sphingomonadales</taxon>
        <taxon>Sphingomonadaceae</taxon>
        <taxon>Stakelama</taxon>
    </lineage>
</organism>
<evidence type="ECO:0000259" key="14">
    <source>
        <dbReference type="PROSITE" id="PS51093"/>
    </source>
</evidence>
<dbReference type="CDD" id="cd00367">
    <property type="entry name" value="PTS-HPr_like"/>
    <property type="match status" value="1"/>
</dbReference>
<dbReference type="SUPFAM" id="SSF55594">
    <property type="entry name" value="HPr-like"/>
    <property type="match status" value="1"/>
</dbReference>
<dbReference type="Gene3D" id="3.50.30.10">
    <property type="entry name" value="Phosphohistidine domain"/>
    <property type="match status" value="1"/>
</dbReference>
<dbReference type="Gene3D" id="1.10.274.10">
    <property type="entry name" value="PtsI, HPr-binding domain"/>
    <property type="match status" value="1"/>
</dbReference>
<dbReference type="SUPFAM" id="SSF52009">
    <property type="entry name" value="Phosphohistidine domain"/>
    <property type="match status" value="1"/>
</dbReference>
<evidence type="ECO:0000256" key="1">
    <source>
        <dbReference type="ARBA" id="ARBA00000683"/>
    </source>
</evidence>
<dbReference type="PROSITE" id="PS00371">
    <property type="entry name" value="PTS_EIIA_TYPE_1_HIS"/>
    <property type="match status" value="1"/>
</dbReference>
<keyword evidence="7" id="KW-0963">Cytoplasm</keyword>
<comment type="similarity">
    <text evidence="4">Belongs to the PEP-utilizing enzyme family.</text>
</comment>
<comment type="cofactor">
    <cofactor evidence="2">
        <name>Mg(2+)</name>
        <dbReference type="ChEBI" id="CHEBI:18420"/>
    </cofactor>
</comment>
<evidence type="ECO:0000256" key="13">
    <source>
        <dbReference type="ARBA" id="ARBA00022842"/>
    </source>
</evidence>
<dbReference type="InterPro" id="IPR006318">
    <property type="entry name" value="PTS_EI-like"/>
</dbReference>
<dbReference type="GO" id="GO:0046872">
    <property type="term" value="F:metal ion binding"/>
    <property type="evidence" value="ECO:0007669"/>
    <property type="project" value="UniProtKB-KW"/>
</dbReference>
<evidence type="ECO:0000256" key="12">
    <source>
        <dbReference type="ARBA" id="ARBA00022777"/>
    </source>
</evidence>
<dbReference type="Pfam" id="PF05524">
    <property type="entry name" value="PEP-utilisers_N"/>
    <property type="match status" value="1"/>
</dbReference>
<evidence type="ECO:0000256" key="7">
    <source>
        <dbReference type="ARBA" id="ARBA00022490"/>
    </source>
</evidence>
<evidence type="ECO:0000256" key="3">
    <source>
        <dbReference type="ARBA" id="ARBA00004496"/>
    </source>
</evidence>
<dbReference type="InterPro" id="IPR015813">
    <property type="entry name" value="Pyrv/PenolPyrv_kinase-like_dom"/>
</dbReference>
<dbReference type="PROSITE" id="PS00369">
    <property type="entry name" value="PTS_HPR_HIS"/>
    <property type="match status" value="1"/>
</dbReference>
<dbReference type="PROSITE" id="PS51350">
    <property type="entry name" value="PTS_HPR_DOM"/>
    <property type="match status" value="1"/>
</dbReference>
<protein>
    <recommendedName>
        <fullName evidence="5">phosphoenolpyruvate--protein phosphotransferase</fullName>
        <ecNumber evidence="5">2.7.3.9</ecNumber>
    </recommendedName>
</protein>
<dbReference type="SUPFAM" id="SSF47831">
    <property type="entry name" value="Enzyme I of the PEP:sugar phosphotransferase system HPr-binding (sub)domain"/>
    <property type="match status" value="1"/>
</dbReference>
<gene>
    <name evidence="16" type="ORF">FHR23_001353</name>
</gene>
<dbReference type="PRINTS" id="PR00107">
    <property type="entry name" value="PHOSPHOCPHPR"/>
</dbReference>
<dbReference type="InterPro" id="IPR000032">
    <property type="entry name" value="HPr-like"/>
</dbReference>
<keyword evidence="13" id="KW-0460">Magnesium</keyword>
<comment type="catalytic activity">
    <reaction evidence="1">
        <text>L-histidyl-[protein] + phosphoenolpyruvate = N(pros)-phospho-L-histidyl-[protein] + pyruvate</text>
        <dbReference type="Rhea" id="RHEA:23880"/>
        <dbReference type="Rhea" id="RHEA-COMP:9745"/>
        <dbReference type="Rhea" id="RHEA-COMP:9746"/>
        <dbReference type="ChEBI" id="CHEBI:15361"/>
        <dbReference type="ChEBI" id="CHEBI:29979"/>
        <dbReference type="ChEBI" id="CHEBI:58702"/>
        <dbReference type="ChEBI" id="CHEBI:64837"/>
        <dbReference type="EC" id="2.7.3.9"/>
    </reaction>
</comment>
<dbReference type="NCBIfam" id="TIGR00830">
    <property type="entry name" value="PTBA"/>
    <property type="match status" value="1"/>
</dbReference>
<reference evidence="16 17" key="1">
    <citation type="submission" date="2020-08" db="EMBL/GenBank/DDBJ databases">
        <title>Genomic Encyclopedia of Type Strains, Phase IV (KMG-IV): sequencing the most valuable type-strain genomes for metagenomic binning, comparative biology and taxonomic classification.</title>
        <authorList>
            <person name="Goeker M."/>
        </authorList>
    </citation>
    <scope>NUCLEOTIDE SEQUENCE [LARGE SCALE GENOMIC DNA]</scope>
    <source>
        <strain evidence="16 17">DSM 27203</strain>
    </source>
</reference>
<dbReference type="InterPro" id="IPR036637">
    <property type="entry name" value="Phosphohistidine_dom_sf"/>
</dbReference>
<dbReference type="Gene3D" id="2.70.70.10">
    <property type="entry name" value="Glucose Permease (Domain IIA)"/>
    <property type="match status" value="1"/>
</dbReference>
<keyword evidence="6" id="KW-0813">Transport</keyword>
<dbReference type="FunFam" id="2.70.70.10:FF:000001">
    <property type="entry name" value="PTS system glucose-specific IIA component"/>
    <property type="match status" value="1"/>
</dbReference>
<dbReference type="GO" id="GO:0008965">
    <property type="term" value="F:phosphoenolpyruvate-protein phosphotransferase activity"/>
    <property type="evidence" value="ECO:0007669"/>
    <property type="project" value="UniProtKB-EC"/>
</dbReference>
<dbReference type="InterPro" id="IPR050499">
    <property type="entry name" value="PEP-utilizing_PTS_enzyme"/>
</dbReference>
<dbReference type="NCBIfam" id="TIGR01003">
    <property type="entry name" value="PTS_HPr_family"/>
    <property type="match status" value="1"/>
</dbReference>
<evidence type="ECO:0000259" key="15">
    <source>
        <dbReference type="PROSITE" id="PS51350"/>
    </source>
</evidence>
<dbReference type="Pfam" id="PF00381">
    <property type="entry name" value="PTS-HPr"/>
    <property type="match status" value="1"/>
</dbReference>
<dbReference type="InterPro" id="IPR036618">
    <property type="entry name" value="PtsI_HPr-bd_sf"/>
</dbReference>